<dbReference type="GO" id="GO:0035591">
    <property type="term" value="F:signaling adaptor activity"/>
    <property type="evidence" value="ECO:0007669"/>
    <property type="project" value="TreeGrafter"/>
</dbReference>
<dbReference type="PANTHER" id="PTHR47566:SF1">
    <property type="entry name" value="PROTEIN NUD1"/>
    <property type="match status" value="1"/>
</dbReference>
<proteinExistence type="predicted"/>
<sequence>MKKFYYLLFVLSFMTGANAKVVTFTNTHFKAKLLLSDPTNNIAKDLSGNPIKIDANSNGEIEFSEALNVKYLDITFNPNNYFSKIYDVSGLENFTNLASFICVDNSISSLNLNALTALQYLNCSLNSMTSLNVTSNNNLTTLLCWSNGLTSLDVSNKPNLTYLNCSQNNLSALNLNNSNNITNLEFGSNHLPVLNLNHLSNLSYLECSSIRLHL</sequence>
<accession>V6RVZ9</accession>
<keyword evidence="2" id="KW-0677">Repeat</keyword>
<protein>
    <recommendedName>
        <fullName evidence="6">Leucine rich repeat (LRR) protein</fullName>
    </recommendedName>
</protein>
<keyword evidence="1" id="KW-0433">Leucine-rich repeat</keyword>
<reference evidence="4 5" key="1">
    <citation type="journal article" date="2015" name="Stand. Genomic Sci.">
        <title>Genomic Encyclopedia of Bacterial and Archaeal Type Strains, Phase III: the genomes of soil and plant-associated and newly described type strains.</title>
        <authorList>
            <person name="Whitman W.B."/>
            <person name="Woyke T."/>
            <person name="Klenk H.P."/>
            <person name="Zhou Y."/>
            <person name="Lilburn T.G."/>
            <person name="Beck B.J."/>
            <person name="De Vos P."/>
            <person name="Vandamme P."/>
            <person name="Eisen J.A."/>
            <person name="Garrity G."/>
            <person name="Hugenholtz P."/>
            <person name="Kyrpides N.C."/>
        </authorList>
    </citation>
    <scope>NUCLEOTIDE SEQUENCE [LARGE SCALE GENOMIC DNA]</scope>
    <source>
        <strain evidence="4 5">CGMCC 1.7270</strain>
    </source>
</reference>
<feature type="signal peptide" evidence="3">
    <location>
        <begin position="1"/>
        <end position="19"/>
    </location>
</feature>
<keyword evidence="3" id="KW-0732">Signal</keyword>
<dbReference type="SUPFAM" id="SSF52058">
    <property type="entry name" value="L domain-like"/>
    <property type="match status" value="1"/>
</dbReference>
<name>V6RVZ9_9FLAO</name>
<evidence type="ECO:0000256" key="1">
    <source>
        <dbReference type="ARBA" id="ARBA00022614"/>
    </source>
</evidence>
<evidence type="ECO:0008006" key="6">
    <source>
        <dbReference type="Google" id="ProtNLM"/>
    </source>
</evidence>
<dbReference type="Gene3D" id="3.80.10.10">
    <property type="entry name" value="Ribonuclease Inhibitor"/>
    <property type="match status" value="1"/>
</dbReference>
<gene>
    <name evidence="4" type="ORF">IP98_01047</name>
</gene>
<dbReference type="Proteomes" id="UP000319848">
    <property type="component" value="Unassembled WGS sequence"/>
</dbReference>
<evidence type="ECO:0000256" key="3">
    <source>
        <dbReference type="SAM" id="SignalP"/>
    </source>
</evidence>
<dbReference type="InterPro" id="IPR052574">
    <property type="entry name" value="CDIRP"/>
</dbReference>
<evidence type="ECO:0000256" key="2">
    <source>
        <dbReference type="ARBA" id="ARBA00022737"/>
    </source>
</evidence>
<evidence type="ECO:0000313" key="5">
    <source>
        <dbReference type="Proteomes" id="UP000319848"/>
    </source>
</evidence>
<comment type="caution">
    <text evidence="4">The sequence shown here is derived from an EMBL/GenBank/DDBJ whole genome shotgun (WGS) entry which is preliminary data.</text>
</comment>
<feature type="chain" id="PRO_5030178570" description="Leucine rich repeat (LRR) protein" evidence="3">
    <location>
        <begin position="20"/>
        <end position="214"/>
    </location>
</feature>
<organism evidence="4 5">
    <name type="scientific">Flavobacterium cauense R2A-7</name>
    <dbReference type="NCBI Taxonomy" id="1341154"/>
    <lineage>
        <taxon>Bacteria</taxon>
        <taxon>Pseudomonadati</taxon>
        <taxon>Bacteroidota</taxon>
        <taxon>Flavobacteriia</taxon>
        <taxon>Flavobacteriales</taxon>
        <taxon>Flavobacteriaceae</taxon>
        <taxon>Flavobacterium</taxon>
    </lineage>
</organism>
<keyword evidence="5" id="KW-1185">Reference proteome</keyword>
<evidence type="ECO:0000313" key="4">
    <source>
        <dbReference type="EMBL" id="TWI13894.1"/>
    </source>
</evidence>
<dbReference type="EMBL" id="VLKQ01000003">
    <property type="protein sequence ID" value="TWI13894.1"/>
    <property type="molecule type" value="Genomic_DNA"/>
</dbReference>
<dbReference type="InterPro" id="IPR032675">
    <property type="entry name" value="LRR_dom_sf"/>
</dbReference>
<dbReference type="RefSeq" id="WP_023571177.1">
    <property type="nucleotide sequence ID" value="NZ_AVBI01000019.1"/>
</dbReference>
<dbReference type="PANTHER" id="PTHR47566">
    <property type="match status" value="1"/>
</dbReference>
<dbReference type="AlphaFoldDB" id="V6RVZ9"/>
<dbReference type="STRING" id="1341154.FCR2A7T_20630"/>